<keyword evidence="2" id="KW-1185">Reference proteome</keyword>
<dbReference type="OrthoDB" id="10302669at2759"/>
<evidence type="ECO:0000313" key="1">
    <source>
        <dbReference type="EMBL" id="ANZ77198.1"/>
    </source>
</evidence>
<gene>
    <name evidence="1" type="ORF">ATY40_BA7503339</name>
</gene>
<accession>A0A1B2JHA6</accession>
<proteinExistence type="predicted"/>
<name>A0A1B2JHA6_PICPA</name>
<dbReference type="AlphaFoldDB" id="A0A1B2JHA6"/>
<protein>
    <submittedName>
        <fullName evidence="1">BA75_03339T0</fullName>
    </submittedName>
</protein>
<organism evidence="1 2">
    <name type="scientific">Komagataella pastoris</name>
    <name type="common">Yeast</name>
    <name type="synonym">Pichia pastoris</name>
    <dbReference type="NCBI Taxonomy" id="4922"/>
    <lineage>
        <taxon>Eukaryota</taxon>
        <taxon>Fungi</taxon>
        <taxon>Dikarya</taxon>
        <taxon>Ascomycota</taxon>
        <taxon>Saccharomycotina</taxon>
        <taxon>Pichiomycetes</taxon>
        <taxon>Pichiales</taxon>
        <taxon>Pichiaceae</taxon>
        <taxon>Komagataella</taxon>
    </lineage>
</organism>
<dbReference type="EMBL" id="CP014586">
    <property type="protein sequence ID" value="ANZ77198.1"/>
    <property type="molecule type" value="Genomic_DNA"/>
</dbReference>
<evidence type="ECO:0000313" key="2">
    <source>
        <dbReference type="Proteomes" id="UP000094565"/>
    </source>
</evidence>
<sequence>MSRNDEDKVDFKLITEVINERKTLVVLICVNCPSVAVIDTIQEHLTSSRVKFLFLKPDEATVLYLVLVALQDLRQVHSESFNDLVIYDIDSCYLDSVHLLKLLSQVALLGGCLAGSNKCKAEMTLNKLNIRKMSNLY</sequence>
<reference evidence="1 2" key="1">
    <citation type="submission" date="2016-02" db="EMBL/GenBank/DDBJ databases">
        <title>Comparative genomic and transcriptomic foundation for Pichia pastoris.</title>
        <authorList>
            <person name="Love K.R."/>
            <person name="Shah K.A."/>
            <person name="Whittaker C.A."/>
            <person name="Wu J."/>
            <person name="Bartlett M.C."/>
            <person name="Ma D."/>
            <person name="Leeson R.L."/>
            <person name="Priest M."/>
            <person name="Young S.K."/>
            <person name="Love J.C."/>
        </authorList>
    </citation>
    <scope>NUCLEOTIDE SEQUENCE [LARGE SCALE GENOMIC DNA]</scope>
    <source>
        <strain evidence="1 2">ATCC 28485</strain>
    </source>
</reference>
<dbReference type="Proteomes" id="UP000094565">
    <property type="component" value="Chromosome 3"/>
</dbReference>